<dbReference type="GO" id="GO:0050661">
    <property type="term" value="F:NADP binding"/>
    <property type="evidence" value="ECO:0007669"/>
    <property type="project" value="InterPro"/>
</dbReference>
<dbReference type="RefSeq" id="WP_079731437.1">
    <property type="nucleotide sequence ID" value="NZ_FVZE01000007.1"/>
</dbReference>
<dbReference type="InterPro" id="IPR006115">
    <property type="entry name" value="6PGDH_NADP-bd"/>
</dbReference>
<dbReference type="STRING" id="428990.SAMN06295987_10781"/>
<evidence type="ECO:0000259" key="4">
    <source>
        <dbReference type="Pfam" id="PF03446"/>
    </source>
</evidence>
<proteinExistence type="predicted"/>
<dbReference type="GO" id="GO:0016491">
    <property type="term" value="F:oxidoreductase activity"/>
    <property type="evidence" value="ECO:0007669"/>
    <property type="project" value="UniProtKB-KW"/>
</dbReference>
<dbReference type="PIRSF" id="PIRSF000103">
    <property type="entry name" value="HIBADH"/>
    <property type="match status" value="1"/>
</dbReference>
<dbReference type="InterPro" id="IPR008927">
    <property type="entry name" value="6-PGluconate_DH-like_C_sf"/>
</dbReference>
<protein>
    <submittedName>
        <fullName evidence="6">2-hydroxy-3-oxopropionate reductase</fullName>
    </submittedName>
</protein>
<evidence type="ECO:0000313" key="6">
    <source>
        <dbReference type="EMBL" id="SLK07900.1"/>
    </source>
</evidence>
<name>A0A1U6IIS3_9SPHN</name>
<dbReference type="AlphaFoldDB" id="A0A1U6IIS3"/>
<dbReference type="PANTHER" id="PTHR43060:SF15">
    <property type="entry name" value="3-HYDROXYISOBUTYRATE DEHYDROGENASE-LIKE 1, MITOCHONDRIAL-RELATED"/>
    <property type="match status" value="1"/>
</dbReference>
<dbReference type="SUPFAM" id="SSF48179">
    <property type="entry name" value="6-phosphogluconate dehydrogenase C-terminal domain-like"/>
    <property type="match status" value="1"/>
</dbReference>
<dbReference type="EMBL" id="FVZE01000007">
    <property type="protein sequence ID" value="SLK07900.1"/>
    <property type="molecule type" value="Genomic_DNA"/>
</dbReference>
<dbReference type="InterPro" id="IPR029154">
    <property type="entry name" value="HIBADH-like_NADP-bd"/>
</dbReference>
<evidence type="ECO:0000256" key="2">
    <source>
        <dbReference type="ARBA" id="ARBA00023027"/>
    </source>
</evidence>
<feature type="active site" evidence="3">
    <location>
        <position position="174"/>
    </location>
</feature>
<organism evidence="6 7">
    <name type="scientific">Novosphingobium mathurense</name>
    <dbReference type="NCBI Taxonomy" id="428990"/>
    <lineage>
        <taxon>Bacteria</taxon>
        <taxon>Pseudomonadati</taxon>
        <taxon>Pseudomonadota</taxon>
        <taxon>Alphaproteobacteria</taxon>
        <taxon>Sphingomonadales</taxon>
        <taxon>Sphingomonadaceae</taxon>
        <taxon>Novosphingobium</taxon>
    </lineage>
</organism>
<dbReference type="Pfam" id="PF03446">
    <property type="entry name" value="NAD_binding_2"/>
    <property type="match status" value="1"/>
</dbReference>
<dbReference type="InterPro" id="IPR013328">
    <property type="entry name" value="6PGD_dom2"/>
</dbReference>
<accession>A0A1U6IIS3</accession>
<evidence type="ECO:0000256" key="3">
    <source>
        <dbReference type="PIRSR" id="PIRSR000103-1"/>
    </source>
</evidence>
<evidence type="ECO:0000256" key="1">
    <source>
        <dbReference type="ARBA" id="ARBA00023002"/>
    </source>
</evidence>
<dbReference type="GO" id="GO:0051287">
    <property type="term" value="F:NAD binding"/>
    <property type="evidence" value="ECO:0007669"/>
    <property type="project" value="InterPro"/>
</dbReference>
<sequence>MNLARRIAVLGIGIMGEPMARNLARAGHSVVCWNRSREKTTRLAAEGLAVADSPAAAAAGADFIVVMVSDGNIADQILFHGDEATVLGAEAGTCVIMMSSIAVETSREQSRRLAELGIAYVDAPVSGGEKGAIEATLSIMAGGSHADVSAARPVLEAMGRVTHVGPVGAGQLCKLANQLIVGVTIGAVAEGLALVAAGGGDPRGAWTALQGGFADSTILRQHGQRILDRRFDPGARSSIQLKDLNMIVAQARGTGLHLEHAELARDEYEDLCARGHGDLDHAALWLRIMGEPDR</sequence>
<keyword evidence="1" id="KW-0560">Oxidoreductase</keyword>
<dbReference type="SUPFAM" id="SSF51735">
    <property type="entry name" value="NAD(P)-binding Rossmann-fold domains"/>
    <property type="match status" value="1"/>
</dbReference>
<dbReference type="Proteomes" id="UP000190989">
    <property type="component" value="Unassembled WGS sequence"/>
</dbReference>
<dbReference type="PANTHER" id="PTHR43060">
    <property type="entry name" value="3-HYDROXYISOBUTYRATE DEHYDROGENASE-LIKE 1, MITOCHONDRIAL-RELATED"/>
    <property type="match status" value="1"/>
</dbReference>
<dbReference type="InterPro" id="IPR015815">
    <property type="entry name" value="HIBADH-related"/>
</dbReference>
<feature type="domain" description="3-hydroxyisobutyrate dehydrogenase-like NAD-binding" evidence="5">
    <location>
        <begin position="168"/>
        <end position="284"/>
    </location>
</feature>
<feature type="domain" description="6-phosphogluconate dehydrogenase NADP-binding" evidence="4">
    <location>
        <begin position="6"/>
        <end position="165"/>
    </location>
</feature>
<gene>
    <name evidence="6" type="ORF">SAMN06295987_10781</name>
</gene>
<dbReference type="InterPro" id="IPR036291">
    <property type="entry name" value="NAD(P)-bd_dom_sf"/>
</dbReference>
<keyword evidence="7" id="KW-1185">Reference proteome</keyword>
<reference evidence="7" key="1">
    <citation type="submission" date="2017-02" db="EMBL/GenBank/DDBJ databases">
        <authorList>
            <person name="Varghese N."/>
            <person name="Submissions S."/>
        </authorList>
    </citation>
    <scope>NUCLEOTIDE SEQUENCE [LARGE SCALE GENOMIC DNA]</scope>
    <source>
        <strain evidence="7">SM117</strain>
    </source>
</reference>
<dbReference type="Gene3D" id="1.10.1040.10">
    <property type="entry name" value="N-(1-d-carboxylethyl)-l-norvaline Dehydrogenase, domain 2"/>
    <property type="match status" value="1"/>
</dbReference>
<evidence type="ECO:0000259" key="5">
    <source>
        <dbReference type="Pfam" id="PF14833"/>
    </source>
</evidence>
<keyword evidence="2" id="KW-0520">NAD</keyword>
<dbReference type="Pfam" id="PF14833">
    <property type="entry name" value="NAD_binding_11"/>
    <property type="match status" value="1"/>
</dbReference>
<evidence type="ECO:0000313" key="7">
    <source>
        <dbReference type="Proteomes" id="UP000190989"/>
    </source>
</evidence>
<dbReference type="Gene3D" id="3.40.50.720">
    <property type="entry name" value="NAD(P)-binding Rossmann-like Domain"/>
    <property type="match status" value="1"/>
</dbReference>